<name>A0A699SBS6_TANCI</name>
<evidence type="ECO:0000313" key="1">
    <source>
        <dbReference type="EMBL" id="GFC95046.1"/>
    </source>
</evidence>
<dbReference type="EMBL" id="BKCJ011152175">
    <property type="protein sequence ID" value="GFC95046.1"/>
    <property type="molecule type" value="Genomic_DNA"/>
</dbReference>
<sequence length="121" mass="13752">MVVNGGPATVNGGSPPATVEAATWLAANDLRTRYWAGGGWTNGRMTRHRRYCSSSTRFRWFRKKVSTRYCSSMRLKKKSILEADVAQDDWWIKNITALNDEIWKMTKMPLDLDLLLVGALD</sequence>
<organism evidence="1">
    <name type="scientific">Tanacetum cinerariifolium</name>
    <name type="common">Dalmatian daisy</name>
    <name type="synonym">Chrysanthemum cinerariifolium</name>
    <dbReference type="NCBI Taxonomy" id="118510"/>
    <lineage>
        <taxon>Eukaryota</taxon>
        <taxon>Viridiplantae</taxon>
        <taxon>Streptophyta</taxon>
        <taxon>Embryophyta</taxon>
        <taxon>Tracheophyta</taxon>
        <taxon>Spermatophyta</taxon>
        <taxon>Magnoliopsida</taxon>
        <taxon>eudicotyledons</taxon>
        <taxon>Gunneridae</taxon>
        <taxon>Pentapetalae</taxon>
        <taxon>asterids</taxon>
        <taxon>campanulids</taxon>
        <taxon>Asterales</taxon>
        <taxon>Asteraceae</taxon>
        <taxon>Asteroideae</taxon>
        <taxon>Anthemideae</taxon>
        <taxon>Anthemidinae</taxon>
        <taxon>Tanacetum</taxon>
    </lineage>
</organism>
<proteinExistence type="predicted"/>
<reference evidence="1" key="1">
    <citation type="journal article" date="2019" name="Sci. Rep.">
        <title>Draft genome of Tanacetum cinerariifolium, the natural source of mosquito coil.</title>
        <authorList>
            <person name="Yamashiro T."/>
            <person name="Shiraishi A."/>
            <person name="Satake H."/>
            <person name="Nakayama K."/>
        </authorList>
    </citation>
    <scope>NUCLEOTIDE SEQUENCE</scope>
</reference>
<gene>
    <name evidence="1" type="ORF">Tci_867016</name>
</gene>
<protein>
    <submittedName>
        <fullName evidence="1">Uncharacterized protein</fullName>
    </submittedName>
</protein>
<accession>A0A699SBS6</accession>
<dbReference type="AlphaFoldDB" id="A0A699SBS6"/>
<comment type="caution">
    <text evidence="1">The sequence shown here is derived from an EMBL/GenBank/DDBJ whole genome shotgun (WGS) entry which is preliminary data.</text>
</comment>